<proteinExistence type="predicted"/>
<reference evidence="1 2" key="1">
    <citation type="submission" date="2013-02" db="EMBL/GenBank/DDBJ databases">
        <title>The Genome Sequence of Acinetobacter nosocomialis NIPH 386.</title>
        <authorList>
            <consortium name="The Broad Institute Genome Sequencing Platform"/>
            <consortium name="The Broad Institute Genome Sequencing Center for Infectious Disease"/>
            <person name="Cerqueira G."/>
            <person name="Feldgarden M."/>
            <person name="Courvalin P."/>
            <person name="Perichon B."/>
            <person name="Grillot-Courvalin C."/>
            <person name="Clermont D."/>
            <person name="Rocha E."/>
            <person name="Yoon E.-J."/>
            <person name="Nemec A."/>
            <person name="Walker B."/>
            <person name="Young S.K."/>
            <person name="Zeng Q."/>
            <person name="Gargeya S."/>
            <person name="Fitzgerald M."/>
            <person name="Haas B."/>
            <person name="Abouelleil A."/>
            <person name="Alvarado L."/>
            <person name="Arachchi H.M."/>
            <person name="Berlin A.M."/>
            <person name="Chapman S.B."/>
            <person name="Dewar J."/>
            <person name="Goldberg J."/>
            <person name="Griggs A."/>
            <person name="Gujja S."/>
            <person name="Hansen M."/>
            <person name="Howarth C."/>
            <person name="Imamovic A."/>
            <person name="Larimer J."/>
            <person name="McCowan C."/>
            <person name="Murphy C."/>
            <person name="Neiman D."/>
            <person name="Pearson M."/>
            <person name="Priest M."/>
            <person name="Roberts A."/>
            <person name="Saif S."/>
            <person name="Shea T."/>
            <person name="Sisk P."/>
            <person name="Sykes S."/>
            <person name="Wortman J."/>
            <person name="Nusbaum C."/>
            <person name="Birren B."/>
        </authorList>
    </citation>
    <scope>NUCLEOTIDE SEQUENCE [LARGE SCALE GENOMIC DNA]</scope>
    <source>
        <strain evidence="1 2">NIPH 386</strain>
    </source>
</reference>
<gene>
    <name evidence="1" type="ORF">F958_03608</name>
</gene>
<dbReference type="AlphaFoldDB" id="A0AAV3IM34"/>
<dbReference type="RefSeq" id="WP_004888402.1">
    <property type="nucleotide sequence ID" value="NZ_KB849570.1"/>
</dbReference>
<protein>
    <submittedName>
        <fullName evidence="1">Uncharacterized protein</fullName>
    </submittedName>
</protein>
<dbReference type="Proteomes" id="UP000013028">
    <property type="component" value="Unassembled WGS sequence"/>
</dbReference>
<dbReference type="EMBL" id="APPP01000014">
    <property type="protein sequence ID" value="ENV40574.1"/>
    <property type="molecule type" value="Genomic_DNA"/>
</dbReference>
<evidence type="ECO:0000313" key="1">
    <source>
        <dbReference type="EMBL" id="ENV40574.1"/>
    </source>
</evidence>
<evidence type="ECO:0000313" key="2">
    <source>
        <dbReference type="Proteomes" id="UP000013028"/>
    </source>
</evidence>
<comment type="caution">
    <text evidence="1">The sequence shown here is derived from an EMBL/GenBank/DDBJ whole genome shotgun (WGS) entry which is preliminary data.</text>
</comment>
<sequence length="238" mass="27269">MGEAKKRGSFDIRKEQALKLKSREETEALRAQKKEEQEETIYRERLLAFAKSKLSITKPRLLQFTKSIEESLISKNYFAALTIALTLPDICCSLEDENRRTSGKKYAEWFQKYVGSKYTSKIGHEKAETIFLSGEECFALRCTYLHKGINHIEDEKILKDYEGGSNKIEFMAEMNSDCVIVNGVLLLKLENFCCNIIKGVNQWLSDKKDDFIIRKRISEIPEIYTSSFSPIPGVLIGG</sequence>
<organism evidence="1 2">
    <name type="scientific">Acinetobacter nosocomialis NIPH 386</name>
    <dbReference type="NCBI Taxonomy" id="1217985"/>
    <lineage>
        <taxon>Bacteria</taxon>
        <taxon>Pseudomonadati</taxon>
        <taxon>Pseudomonadota</taxon>
        <taxon>Gammaproteobacteria</taxon>
        <taxon>Moraxellales</taxon>
        <taxon>Moraxellaceae</taxon>
        <taxon>Acinetobacter</taxon>
        <taxon>Acinetobacter calcoaceticus/baumannii complex</taxon>
    </lineage>
</organism>
<accession>A0AAV3IM34</accession>
<name>A0AAV3IM34_ACINO</name>